<reference evidence="4 5" key="2">
    <citation type="submission" date="2020-08" db="EMBL/GenBank/DDBJ databases">
        <authorList>
            <person name="Partida-Martinez L."/>
            <person name="Huntemann M."/>
            <person name="Clum A."/>
            <person name="Wang J."/>
            <person name="Palaniappan K."/>
            <person name="Ritter S."/>
            <person name="Chen I.-M."/>
            <person name="Stamatis D."/>
            <person name="Reddy T."/>
            <person name="O'Malley R."/>
            <person name="Daum C."/>
            <person name="Shapiro N."/>
            <person name="Ivanova N."/>
            <person name="Kyrpides N."/>
            <person name="Woyke T."/>
        </authorList>
    </citation>
    <scope>NUCLEOTIDE SEQUENCE [LARGE SCALE GENOMIC DNA]</scope>
    <source>
        <strain evidence="4 5">RAS26</strain>
    </source>
</reference>
<feature type="transmembrane region" description="Helical" evidence="2">
    <location>
        <begin position="59"/>
        <end position="80"/>
    </location>
</feature>
<accession>A0A7W4UG95</accession>
<dbReference type="Pfam" id="PF20182">
    <property type="entry name" value="DUF6545"/>
    <property type="match status" value="1"/>
</dbReference>
<feature type="transmembrane region" description="Helical" evidence="2">
    <location>
        <begin position="164"/>
        <end position="187"/>
    </location>
</feature>
<feature type="region of interest" description="Disordered" evidence="1">
    <location>
        <begin position="362"/>
        <end position="389"/>
    </location>
</feature>
<keyword evidence="2" id="KW-1133">Transmembrane helix</keyword>
<gene>
    <name evidence="4" type="ORF">FHR80_002548</name>
</gene>
<keyword evidence="2" id="KW-0812">Transmembrane</keyword>
<organism evidence="4 5">
    <name type="scientific">Cellulomonas cellasea</name>
    <dbReference type="NCBI Taxonomy" id="43670"/>
    <lineage>
        <taxon>Bacteria</taxon>
        <taxon>Bacillati</taxon>
        <taxon>Actinomycetota</taxon>
        <taxon>Actinomycetes</taxon>
        <taxon>Micrococcales</taxon>
        <taxon>Cellulomonadaceae</taxon>
        <taxon>Cellulomonas</taxon>
    </lineage>
</organism>
<feature type="domain" description="DUF6545" evidence="3">
    <location>
        <begin position="233"/>
        <end position="349"/>
    </location>
</feature>
<evidence type="ECO:0000256" key="2">
    <source>
        <dbReference type="SAM" id="Phobius"/>
    </source>
</evidence>
<evidence type="ECO:0000259" key="3">
    <source>
        <dbReference type="Pfam" id="PF20182"/>
    </source>
</evidence>
<reference evidence="4 5" key="1">
    <citation type="submission" date="2020-08" db="EMBL/GenBank/DDBJ databases">
        <title>The Agave Microbiome: Exploring the role of microbial communities in plant adaptations to desert environments.</title>
        <authorList>
            <person name="Partida-Martinez L.P."/>
        </authorList>
    </citation>
    <scope>NUCLEOTIDE SEQUENCE [LARGE SCALE GENOMIC DNA]</scope>
    <source>
        <strain evidence="4 5">RAS26</strain>
    </source>
</reference>
<sequence length="389" mass="40102">MDELVTAGVVVLWAVTVVEVVRALRGTGTRSLLVAVAALAAGRTLDLDAVGEALGRTTALAAVEHVLVVVSAVAVVAFTHRITGEHRTVPRPVWVVLALALAAPLVDAGGALPATAEDRAAAYASSVPWLVHWVAFLVTLAVALTAGARIALRNGRLARGVLGVRLIGLGAGQVLGVLYTVLKALHLGALVVSPGSEVGLLGTAEQAALSSAILLVAVGLVVGFAATVAADLATRRRLWVLWPVWADLWPHAPHLDHTPPGRLRTTFSPDARIREVRLVVEIGDALRVLSPYVPAHDHTDPVAQAAALQLASRRVGQDVPASPPSGPRPAETGFAARTRELYALALAWPRAAAVRAQVVPGAGAEGDVAVPAQTRATGDGRPEAGESAP</sequence>
<keyword evidence="2" id="KW-0472">Membrane</keyword>
<comment type="caution">
    <text evidence="4">The sequence shown here is derived from an EMBL/GenBank/DDBJ whole genome shotgun (WGS) entry which is preliminary data.</text>
</comment>
<dbReference type="RefSeq" id="WP_183296434.1">
    <property type="nucleotide sequence ID" value="NZ_JACHVX010000003.1"/>
</dbReference>
<evidence type="ECO:0000313" key="5">
    <source>
        <dbReference type="Proteomes" id="UP000518206"/>
    </source>
</evidence>
<feature type="transmembrane region" description="Helical" evidence="2">
    <location>
        <begin position="92"/>
        <end position="110"/>
    </location>
</feature>
<feature type="region of interest" description="Disordered" evidence="1">
    <location>
        <begin position="313"/>
        <end position="332"/>
    </location>
</feature>
<feature type="transmembrane region" description="Helical" evidence="2">
    <location>
        <begin position="130"/>
        <end position="152"/>
    </location>
</feature>
<dbReference type="EMBL" id="JACHVX010000003">
    <property type="protein sequence ID" value="MBB2923623.1"/>
    <property type="molecule type" value="Genomic_DNA"/>
</dbReference>
<feature type="compositionally biased region" description="Basic and acidic residues" evidence="1">
    <location>
        <begin position="378"/>
        <end position="389"/>
    </location>
</feature>
<dbReference type="AlphaFoldDB" id="A0A7W4UG95"/>
<protein>
    <submittedName>
        <fullName evidence="4">FtsH-binding integral membrane protein</fullName>
    </submittedName>
</protein>
<name>A0A7W4UG95_9CELL</name>
<evidence type="ECO:0000313" key="4">
    <source>
        <dbReference type="EMBL" id="MBB2923623.1"/>
    </source>
</evidence>
<dbReference type="InterPro" id="IPR046675">
    <property type="entry name" value="DUF6545"/>
</dbReference>
<dbReference type="Proteomes" id="UP000518206">
    <property type="component" value="Unassembled WGS sequence"/>
</dbReference>
<proteinExistence type="predicted"/>
<feature type="transmembrane region" description="Helical" evidence="2">
    <location>
        <begin position="207"/>
        <end position="230"/>
    </location>
</feature>
<evidence type="ECO:0000256" key="1">
    <source>
        <dbReference type="SAM" id="MobiDB-lite"/>
    </source>
</evidence>